<evidence type="ECO:0000313" key="3">
    <source>
        <dbReference type="Proteomes" id="UP000886523"/>
    </source>
</evidence>
<gene>
    <name evidence="2" type="ORF">BS47DRAFT_1393326</name>
</gene>
<keyword evidence="3" id="KW-1185">Reference proteome</keyword>
<dbReference type="EMBL" id="MU128972">
    <property type="protein sequence ID" value="KAF9513478.1"/>
    <property type="molecule type" value="Genomic_DNA"/>
</dbReference>
<dbReference type="InterPro" id="IPR036397">
    <property type="entry name" value="RNaseH_sf"/>
</dbReference>
<name>A0A9P6AWU7_9AGAM</name>
<organism evidence="2 3">
    <name type="scientific">Hydnum rufescens UP504</name>
    <dbReference type="NCBI Taxonomy" id="1448309"/>
    <lineage>
        <taxon>Eukaryota</taxon>
        <taxon>Fungi</taxon>
        <taxon>Dikarya</taxon>
        <taxon>Basidiomycota</taxon>
        <taxon>Agaricomycotina</taxon>
        <taxon>Agaricomycetes</taxon>
        <taxon>Cantharellales</taxon>
        <taxon>Hydnaceae</taxon>
        <taxon>Hydnum</taxon>
    </lineage>
</organism>
<protein>
    <submittedName>
        <fullName evidence="2">Uncharacterized protein</fullName>
    </submittedName>
</protein>
<comment type="caution">
    <text evidence="2">The sequence shown here is derived from an EMBL/GenBank/DDBJ whole genome shotgun (WGS) entry which is preliminary data.</text>
</comment>
<proteinExistence type="predicted"/>
<evidence type="ECO:0000313" key="2">
    <source>
        <dbReference type="EMBL" id="KAF9513478.1"/>
    </source>
</evidence>
<dbReference type="OrthoDB" id="10039611at2759"/>
<evidence type="ECO:0000256" key="1">
    <source>
        <dbReference type="SAM" id="MobiDB-lite"/>
    </source>
</evidence>
<dbReference type="PANTHER" id="PTHR35871">
    <property type="entry name" value="EXPRESSED PROTEIN"/>
    <property type="match status" value="1"/>
</dbReference>
<dbReference type="PANTHER" id="PTHR35871:SF1">
    <property type="entry name" value="CXC1-LIKE CYSTEINE CLUSTER ASSOCIATED WITH KDZ TRANSPOSASES DOMAIN-CONTAINING PROTEIN"/>
    <property type="match status" value="1"/>
</dbReference>
<reference evidence="2" key="1">
    <citation type="journal article" date="2020" name="Nat. Commun.">
        <title>Large-scale genome sequencing of mycorrhizal fungi provides insights into the early evolution of symbiotic traits.</title>
        <authorList>
            <person name="Miyauchi S."/>
            <person name="Kiss E."/>
            <person name="Kuo A."/>
            <person name="Drula E."/>
            <person name="Kohler A."/>
            <person name="Sanchez-Garcia M."/>
            <person name="Morin E."/>
            <person name="Andreopoulos B."/>
            <person name="Barry K.W."/>
            <person name="Bonito G."/>
            <person name="Buee M."/>
            <person name="Carver A."/>
            <person name="Chen C."/>
            <person name="Cichocki N."/>
            <person name="Clum A."/>
            <person name="Culley D."/>
            <person name="Crous P.W."/>
            <person name="Fauchery L."/>
            <person name="Girlanda M."/>
            <person name="Hayes R.D."/>
            <person name="Keri Z."/>
            <person name="LaButti K."/>
            <person name="Lipzen A."/>
            <person name="Lombard V."/>
            <person name="Magnuson J."/>
            <person name="Maillard F."/>
            <person name="Murat C."/>
            <person name="Nolan M."/>
            <person name="Ohm R.A."/>
            <person name="Pangilinan J."/>
            <person name="Pereira M.F."/>
            <person name="Perotto S."/>
            <person name="Peter M."/>
            <person name="Pfister S."/>
            <person name="Riley R."/>
            <person name="Sitrit Y."/>
            <person name="Stielow J.B."/>
            <person name="Szollosi G."/>
            <person name="Zifcakova L."/>
            <person name="Stursova M."/>
            <person name="Spatafora J.W."/>
            <person name="Tedersoo L."/>
            <person name="Vaario L.M."/>
            <person name="Yamada A."/>
            <person name="Yan M."/>
            <person name="Wang P."/>
            <person name="Xu J."/>
            <person name="Bruns T."/>
            <person name="Baldrian P."/>
            <person name="Vilgalys R."/>
            <person name="Dunand C."/>
            <person name="Henrissat B."/>
            <person name="Grigoriev I.V."/>
            <person name="Hibbett D."/>
            <person name="Nagy L.G."/>
            <person name="Martin F.M."/>
        </authorList>
    </citation>
    <scope>NUCLEOTIDE SEQUENCE</scope>
    <source>
        <strain evidence="2">UP504</strain>
    </source>
</reference>
<feature type="region of interest" description="Disordered" evidence="1">
    <location>
        <begin position="229"/>
        <end position="268"/>
    </location>
</feature>
<dbReference type="Gene3D" id="3.30.420.10">
    <property type="entry name" value="Ribonuclease H-like superfamily/Ribonuclease H"/>
    <property type="match status" value="1"/>
</dbReference>
<feature type="compositionally biased region" description="Low complexity" evidence="1">
    <location>
        <begin position="229"/>
        <end position="239"/>
    </location>
</feature>
<accession>A0A9P6AWU7</accession>
<sequence length="793" mass="88474">MFSPALLSMFSPALWPMFSPALWPMFSPALWPMFSPALWPTFSPVLLPMFSPALANVLTSAESLILNQHCSLLYWFSLLPVLPASTSEHSAEADKEDTVGAVADAKTGTGEEDSEALYDQIVQLVGKKCSHWEYADVFGGLNVTPDTRKSHLATIGCHLTPQLIKLRADIEQTSCKPAAIDDMQGVADVAENTPIIAINPNLLLPPFSVLDRNVTDVCHNVSTIITCPSSPKFPSTTSETPPPPPDDIPGEDSLTQQEENRDDFGDVNTSPLHMTGKLFLPAPSLSDSSVALKDLQAILKPPHNMGARYKDPGLGVGNVNTNTTAVWTQTSLIAAKVAGKGPWLARCMRKWTRAFILDRNALPVNIYGQWNISALADEDLASEIHLHLQSKGKFIAAINIVHYLDTEEVKSRFGLRKTIHVVTAQRWMKVMQYRWQKQLQGQYADGHECTDVVAYCQNRFLPFWERLLPSLREWDMDGNEIMDRAADRRTVIWTHDESTFYAHDRHKLRWVHDSENLRPMQKGEGASLMVSSFASADYGWLCSPDGLDAGWVLFKAGKNRDGAAHAMDILDKYYPHESHIFAFDNATTHLKRPDDALSASKMPKAMPKAPRNFLVNITVRDAAGKAITDASGNVVKEKQQMHDGKLPDGSPQPFYFPLGHQYCGQFKGMATILEEHGINTQSLNAQCPKFKCRDCVLLLGSQPCCCRKALFDQPDFTNQKSRLEELGDKYGYGVIFYPRFHCECNFIENNWGYSKHIYHQYPESSNEKELEWNVISALESVPILPCTGKCSGI</sequence>
<dbReference type="Proteomes" id="UP000886523">
    <property type="component" value="Unassembled WGS sequence"/>
</dbReference>
<dbReference type="GO" id="GO:0003676">
    <property type="term" value="F:nucleic acid binding"/>
    <property type="evidence" value="ECO:0007669"/>
    <property type="project" value="InterPro"/>
</dbReference>
<dbReference type="AlphaFoldDB" id="A0A9P6AWU7"/>